<dbReference type="PROSITE" id="PS50995">
    <property type="entry name" value="HTH_MARR_2"/>
    <property type="match status" value="1"/>
</dbReference>
<proteinExistence type="predicted"/>
<name>A0A401YT68_9ACTN</name>
<dbReference type="EMBL" id="BIFH01000025">
    <property type="protein sequence ID" value="GCD97791.1"/>
    <property type="molecule type" value="Genomic_DNA"/>
</dbReference>
<feature type="domain" description="HTH marR-type" evidence="1">
    <location>
        <begin position="1"/>
        <end position="143"/>
    </location>
</feature>
<dbReference type="PANTHER" id="PTHR33164:SF103">
    <property type="entry name" value="REGULATORY PROTEIN MARR"/>
    <property type="match status" value="1"/>
</dbReference>
<dbReference type="PANTHER" id="PTHR33164">
    <property type="entry name" value="TRANSCRIPTIONAL REGULATOR, MARR FAMILY"/>
    <property type="match status" value="1"/>
</dbReference>
<dbReference type="SMART" id="SM00347">
    <property type="entry name" value="HTH_MARR"/>
    <property type="match status" value="1"/>
</dbReference>
<accession>A0A401YT68</accession>
<organism evidence="2 3">
    <name type="scientific">Embleya hyalina</name>
    <dbReference type="NCBI Taxonomy" id="516124"/>
    <lineage>
        <taxon>Bacteria</taxon>
        <taxon>Bacillati</taxon>
        <taxon>Actinomycetota</taxon>
        <taxon>Actinomycetes</taxon>
        <taxon>Kitasatosporales</taxon>
        <taxon>Streptomycetaceae</taxon>
        <taxon>Embleya</taxon>
    </lineage>
</organism>
<dbReference type="InterPro" id="IPR039422">
    <property type="entry name" value="MarR/SlyA-like"/>
</dbReference>
<dbReference type="GO" id="GO:0006950">
    <property type="term" value="P:response to stress"/>
    <property type="evidence" value="ECO:0007669"/>
    <property type="project" value="TreeGrafter"/>
</dbReference>
<dbReference type="InterPro" id="IPR000835">
    <property type="entry name" value="HTH_MarR-typ"/>
</dbReference>
<reference evidence="2 3" key="1">
    <citation type="submission" date="2018-12" db="EMBL/GenBank/DDBJ databases">
        <title>Draft genome sequence of Embleya hyalina NBRC 13850T.</title>
        <authorList>
            <person name="Komaki H."/>
            <person name="Hosoyama A."/>
            <person name="Kimura A."/>
            <person name="Ichikawa N."/>
            <person name="Tamura T."/>
        </authorList>
    </citation>
    <scope>NUCLEOTIDE SEQUENCE [LARGE SCALE GENOMIC DNA]</scope>
    <source>
        <strain evidence="2 3">NBRC 13850</strain>
    </source>
</reference>
<sequence length="166" mass="17923">MSGVTFSRHDQSDETARVATAAAELLEMLLGRASTAPVSPSQLRVLFLLERHEGINLRTLADGLRSTPSSTSRLCDRLQAVGFVERLPSANSRRELQLRLSGRGCAFLADLRARREQELAVVTARMSGESRAMLLKGLESLRNAAAPVMDEATGDASSLSSRARTA</sequence>
<dbReference type="GO" id="GO:0003700">
    <property type="term" value="F:DNA-binding transcription factor activity"/>
    <property type="evidence" value="ECO:0007669"/>
    <property type="project" value="InterPro"/>
</dbReference>
<dbReference type="Gene3D" id="1.10.10.10">
    <property type="entry name" value="Winged helix-like DNA-binding domain superfamily/Winged helix DNA-binding domain"/>
    <property type="match status" value="1"/>
</dbReference>
<evidence type="ECO:0000313" key="2">
    <source>
        <dbReference type="EMBL" id="GCD97791.1"/>
    </source>
</evidence>
<comment type="caution">
    <text evidence="2">The sequence shown here is derived from an EMBL/GenBank/DDBJ whole genome shotgun (WGS) entry which is preliminary data.</text>
</comment>
<dbReference type="AlphaFoldDB" id="A0A401YT68"/>
<dbReference type="InterPro" id="IPR036390">
    <property type="entry name" value="WH_DNA-bd_sf"/>
</dbReference>
<dbReference type="Proteomes" id="UP000286931">
    <property type="component" value="Unassembled WGS sequence"/>
</dbReference>
<dbReference type="SUPFAM" id="SSF46785">
    <property type="entry name" value="Winged helix' DNA-binding domain"/>
    <property type="match status" value="1"/>
</dbReference>
<evidence type="ECO:0000259" key="1">
    <source>
        <dbReference type="PROSITE" id="PS50995"/>
    </source>
</evidence>
<dbReference type="Pfam" id="PF01047">
    <property type="entry name" value="MarR"/>
    <property type="match status" value="1"/>
</dbReference>
<protein>
    <submittedName>
        <fullName evidence="2">MarR family transcriptional regulator</fullName>
    </submittedName>
</protein>
<keyword evidence="3" id="KW-1185">Reference proteome</keyword>
<evidence type="ECO:0000313" key="3">
    <source>
        <dbReference type="Proteomes" id="UP000286931"/>
    </source>
</evidence>
<dbReference type="InterPro" id="IPR036388">
    <property type="entry name" value="WH-like_DNA-bd_sf"/>
</dbReference>
<gene>
    <name evidence="2" type="ORF">EHYA_05487</name>
</gene>